<dbReference type="EMBL" id="CP002032">
    <property type="protein sequence ID" value="ADH61252.1"/>
    <property type="molecule type" value="Genomic_DNA"/>
</dbReference>
<keyword evidence="2" id="KW-1185">Reference proteome</keyword>
<name>A0ABN3Z364_THEM3</name>
<reference evidence="1 2" key="1">
    <citation type="submission" date="2010-05" db="EMBL/GenBank/DDBJ databases">
        <title>Complete sequence of Thermoanaerobacter mathranii subsp. mathranii mathranii str. A3.</title>
        <authorList>
            <consortium name="US DOE Joint Genome Institute"/>
            <person name="Lucas S."/>
            <person name="Copeland A."/>
            <person name="Lapidus A."/>
            <person name="Cheng J.-F."/>
            <person name="Bruce D."/>
            <person name="Goodwin L."/>
            <person name="Pitluck S."/>
            <person name="Held B."/>
            <person name="Detter J.C."/>
            <person name="Han C."/>
            <person name="Tapia R."/>
            <person name="Land M."/>
            <person name="Hauser L."/>
            <person name="Kyrpides N."/>
            <person name="Mikhailova N."/>
            <person name="Zhou J."/>
            <person name="Hemme C."/>
            <person name="Woyke T."/>
        </authorList>
    </citation>
    <scope>NUCLEOTIDE SEQUENCE [LARGE SCALE GENOMIC DNA]</scope>
    <source>
        <strain evidence="1 2">A3</strain>
    </source>
</reference>
<sequence>MTLINNFTIKTAFEEFSYLRQLNLSLTIVKLKGNYFILPHFNGKIILVNFSQRSWKDGKKKSF</sequence>
<gene>
    <name evidence="1" type="ordered locus">Tmath_1542</name>
</gene>
<evidence type="ECO:0000313" key="1">
    <source>
        <dbReference type="EMBL" id="ADH61252.1"/>
    </source>
</evidence>
<evidence type="ECO:0000313" key="2">
    <source>
        <dbReference type="Proteomes" id="UP000002064"/>
    </source>
</evidence>
<organism evidence="1 2">
    <name type="scientific">Thermoanaerobacter mathranii subsp. mathranii (strain DSM 11426 / CCUG 53645 / CIP 108742 / A3)</name>
    <dbReference type="NCBI Taxonomy" id="583358"/>
    <lineage>
        <taxon>Bacteria</taxon>
        <taxon>Bacillati</taxon>
        <taxon>Bacillota</taxon>
        <taxon>Clostridia</taxon>
        <taxon>Thermoanaerobacterales</taxon>
        <taxon>Thermoanaerobacteraceae</taxon>
        <taxon>Thermoanaerobacter</taxon>
    </lineage>
</organism>
<dbReference type="Proteomes" id="UP000002064">
    <property type="component" value="Chromosome"/>
</dbReference>
<protein>
    <submittedName>
        <fullName evidence="1">Uncharacterized protein</fullName>
    </submittedName>
</protein>
<proteinExistence type="predicted"/>
<accession>A0ABN3Z364</accession>